<dbReference type="CDD" id="cd00072">
    <property type="entry name" value="GYF"/>
    <property type="match status" value="1"/>
</dbReference>
<dbReference type="GO" id="GO:0016593">
    <property type="term" value="C:Cdc73/Paf1 complex"/>
    <property type="evidence" value="ECO:0007669"/>
    <property type="project" value="TreeGrafter"/>
</dbReference>
<feature type="region of interest" description="Disordered" evidence="2">
    <location>
        <begin position="1"/>
        <end position="127"/>
    </location>
</feature>
<feature type="compositionally biased region" description="Polar residues" evidence="2">
    <location>
        <begin position="259"/>
        <end position="275"/>
    </location>
</feature>
<dbReference type="PANTHER" id="PTHR13115">
    <property type="entry name" value="RNA POLYMERASE-ASSOCIATED PROTEIN RTF1 HOMOLOG"/>
    <property type="match status" value="1"/>
</dbReference>
<feature type="compositionally biased region" description="Polar residues" evidence="2">
    <location>
        <begin position="377"/>
        <end position="397"/>
    </location>
</feature>
<accession>A0A142CD32</accession>
<dbReference type="EMBL" id="KT992846">
    <property type="protein sequence ID" value="AMP82935.1"/>
    <property type="molecule type" value="mRNA"/>
</dbReference>
<dbReference type="GO" id="GO:1990269">
    <property type="term" value="F:RNA polymerase II C-terminal domain phosphoserine binding"/>
    <property type="evidence" value="ECO:0007669"/>
    <property type="project" value="TreeGrafter"/>
</dbReference>
<feature type="domain" description="GYF" evidence="4">
    <location>
        <begin position="145"/>
        <end position="199"/>
    </location>
</feature>
<evidence type="ECO:0000259" key="3">
    <source>
        <dbReference type="PROSITE" id="PS50103"/>
    </source>
</evidence>
<feature type="compositionally biased region" description="Low complexity" evidence="2">
    <location>
        <begin position="535"/>
        <end position="553"/>
    </location>
</feature>
<feature type="compositionally biased region" description="Low complexity" evidence="2">
    <location>
        <begin position="24"/>
        <end position="42"/>
    </location>
</feature>
<organism evidence="5">
    <name type="scientific">Catalpa bungei</name>
    <dbReference type="NCBI Taxonomy" id="265496"/>
    <lineage>
        <taxon>Eukaryota</taxon>
        <taxon>Viridiplantae</taxon>
        <taxon>Streptophyta</taxon>
        <taxon>Embryophyta</taxon>
        <taxon>Tracheophyta</taxon>
        <taxon>Spermatophyta</taxon>
        <taxon>Magnoliopsida</taxon>
        <taxon>eudicotyledons</taxon>
        <taxon>Gunneridae</taxon>
        <taxon>Pentapetalae</taxon>
        <taxon>asterids</taxon>
        <taxon>lamiids</taxon>
        <taxon>Lamiales</taxon>
        <taxon>Bignoniaceae</taxon>
        <taxon>Catalpeae</taxon>
        <taxon>Catalpa</taxon>
    </lineage>
</organism>
<dbReference type="GO" id="GO:0008270">
    <property type="term" value="F:zinc ion binding"/>
    <property type="evidence" value="ECO:0007669"/>
    <property type="project" value="UniProtKB-KW"/>
</dbReference>
<feature type="region of interest" description="Disordered" evidence="2">
    <location>
        <begin position="376"/>
        <end position="399"/>
    </location>
</feature>
<dbReference type="SMART" id="SM00444">
    <property type="entry name" value="GYF"/>
    <property type="match status" value="1"/>
</dbReference>
<dbReference type="PROSITE" id="PS50829">
    <property type="entry name" value="GYF"/>
    <property type="match status" value="1"/>
</dbReference>
<keyword evidence="1" id="KW-0862">Zinc</keyword>
<keyword evidence="1" id="KW-0863">Zinc-finger</keyword>
<feature type="domain" description="C3H1-type" evidence="3">
    <location>
        <begin position="651"/>
        <end position="675"/>
    </location>
</feature>
<feature type="compositionally biased region" description="Basic and acidic residues" evidence="2">
    <location>
        <begin position="81"/>
        <end position="94"/>
    </location>
</feature>
<feature type="compositionally biased region" description="Polar residues" evidence="2">
    <location>
        <begin position="606"/>
        <end position="617"/>
    </location>
</feature>
<feature type="compositionally biased region" description="Pro residues" evidence="2">
    <location>
        <begin position="569"/>
        <end position="586"/>
    </location>
</feature>
<dbReference type="Gene3D" id="3.30.1490.40">
    <property type="match status" value="1"/>
</dbReference>
<dbReference type="InterPro" id="IPR003169">
    <property type="entry name" value="GYF"/>
</dbReference>
<sequence>MDPSYESDDNDSETEDNRRDSFLRPRGSSFSRRGRGPISPGSDNPKVTSKNWESSRYLSGNTFSMNASHSGETANENSWNLEREKDRHETHSSEKLNSANNSESAERALRSVSRSESFSGITSSTSQASVSAGVVETTVKINESEKIWHYKDPSGKVQGPFSMVQLRKWNNTGYFPADLKIWRATEKQDNPVLLADALVGKFPKELPPADDMLATNMVHSSHSGKTFETPLHQDKERSNMEQSPVLLPKLSTEKWLGNDTVNLPSPTPKRSNASLTRGEGGLQTGAIQSPGVNGALPSPTAVLPNTGTHSAAPSPVFNSVVPATAFSPTPNSQQGILVGSAVSLHTQSTTISEPHQVQMHSHPPAAVQPVQPVQPVMSQNPQADTQSWGTGGQSAQPESYGWGTPNVQHPSGNISNSGQPAGLQHDVWRPTQASQPNMHHPPATPNASWAMAPVDNSNTSMGMRPETPNMGWGTMPPNTNMGWVNPALGNTNMNWAPTMQAPPVGNTTPGWVASPTGANIQGMVPGPGNSGPSIQGMVPVPGNGNPGWAPPQAWSAPPVQGPLPGNGWGPPPSGNPGAPPHPPLQGPPQGNTPNQGWGAPPPGNQGPWSGEQNQFSGQRGPHGRDSGFNGGRPWNRQSSFGGGGGGGSRHKRDMICPYNVNGRCKKGARCDYLHT</sequence>
<evidence type="ECO:0000259" key="4">
    <source>
        <dbReference type="PROSITE" id="PS50829"/>
    </source>
</evidence>
<dbReference type="PROSITE" id="PS50103">
    <property type="entry name" value="ZF_C3H1"/>
    <property type="match status" value="1"/>
</dbReference>
<proteinExistence type="evidence at transcript level"/>
<dbReference type="InterPro" id="IPR035445">
    <property type="entry name" value="GYF-like_dom_sf"/>
</dbReference>
<evidence type="ECO:0000256" key="1">
    <source>
        <dbReference type="PROSITE-ProRule" id="PRU00723"/>
    </source>
</evidence>
<protein>
    <submittedName>
        <fullName evidence="5">Zinc finger CCCH domain-containing protein 19</fullName>
    </submittedName>
</protein>
<dbReference type="SUPFAM" id="SSF55277">
    <property type="entry name" value="GYF domain"/>
    <property type="match status" value="1"/>
</dbReference>
<dbReference type="InterPro" id="IPR000571">
    <property type="entry name" value="Znf_CCCH"/>
</dbReference>
<feature type="region of interest" description="Disordered" evidence="2">
    <location>
        <begin position="257"/>
        <end position="309"/>
    </location>
</feature>
<dbReference type="AlphaFoldDB" id="A0A142CD32"/>
<dbReference type="PANTHER" id="PTHR13115:SF14">
    <property type="entry name" value="ZINC FINGER CCCH DOMAIN-CONTAINING PROTEIN 19"/>
    <property type="match status" value="1"/>
</dbReference>
<name>A0A142CD32_9LAMI</name>
<evidence type="ECO:0000256" key="2">
    <source>
        <dbReference type="SAM" id="MobiDB-lite"/>
    </source>
</evidence>
<keyword evidence="1" id="KW-0479">Metal-binding</keyword>
<feature type="compositionally biased region" description="Low complexity" evidence="2">
    <location>
        <begin position="114"/>
        <end position="127"/>
    </location>
</feature>
<reference evidence="5" key="1">
    <citation type="journal article" date="2016" name="Appl Plant Sci">
        <title>Development and characterization of EST-SSR markers for Catalpa bungei (Bignoniaceae).</title>
        <authorList>
            <person name="Wang P."/>
            <person name="Ma Y."/>
            <person name="Ma L."/>
            <person name="Li Y."/>
            <person name="Wang S."/>
            <person name="Li L."/>
            <person name="Yang R."/>
            <person name="Wang Q."/>
        </authorList>
    </citation>
    <scope>NUCLEOTIDE SEQUENCE</scope>
</reference>
<evidence type="ECO:0000313" key="5">
    <source>
        <dbReference type="EMBL" id="AMP82935.1"/>
    </source>
</evidence>
<feature type="region of interest" description="Disordered" evidence="2">
    <location>
        <begin position="513"/>
        <end position="655"/>
    </location>
</feature>
<feature type="compositionally biased region" description="Polar residues" evidence="2">
    <location>
        <begin position="45"/>
        <end position="80"/>
    </location>
</feature>
<feature type="zinc finger region" description="C3H1-type" evidence="1">
    <location>
        <begin position="651"/>
        <end position="675"/>
    </location>
</feature>
<dbReference type="Pfam" id="PF02213">
    <property type="entry name" value="GYF"/>
    <property type="match status" value="1"/>
</dbReference>
<feature type="compositionally biased region" description="Acidic residues" evidence="2">
    <location>
        <begin position="1"/>
        <end position="14"/>
    </location>
</feature>